<feature type="domain" description="Beta-ketoacyl-[acyl-carrier-protein] synthase III C-terminal" evidence="15">
    <location>
        <begin position="240"/>
        <end position="329"/>
    </location>
</feature>
<comment type="domain">
    <text evidence="14">The last Arg residue of the ACP-binding site is essential for the weak association between ACP/AcpP and FabH.</text>
</comment>
<dbReference type="HAMAP" id="MF_01815">
    <property type="entry name" value="FabH"/>
    <property type="match status" value="1"/>
</dbReference>
<dbReference type="EC" id="2.3.1.180" evidence="14"/>
<evidence type="ECO:0000256" key="2">
    <source>
        <dbReference type="ARBA" id="ARBA00008642"/>
    </source>
</evidence>
<comment type="pathway">
    <text evidence="1 14">Lipid metabolism; fatty acid biosynthesis.</text>
</comment>
<protein>
    <recommendedName>
        <fullName evidence="14">Beta-ketoacyl-[acyl-carrier-protein] synthase III</fullName>
        <shortName evidence="14">Beta-ketoacyl-ACP synthase III</shortName>
        <shortName evidence="14">KAS III</shortName>
        <ecNumber evidence="14">2.3.1.180</ecNumber>
    </recommendedName>
    <alternativeName>
        <fullName evidence="14">3-oxoacyl-[acyl-carrier-protein] synthase 3</fullName>
    </alternativeName>
    <alternativeName>
        <fullName evidence="14">3-oxoacyl-[acyl-carrier-protein] synthase III</fullName>
    </alternativeName>
</protein>
<proteinExistence type="inferred from homology"/>
<dbReference type="PANTHER" id="PTHR34069">
    <property type="entry name" value="3-OXOACYL-[ACYL-CARRIER-PROTEIN] SYNTHASE 3"/>
    <property type="match status" value="1"/>
</dbReference>
<dbReference type="FunFam" id="3.40.47.10:FF:000004">
    <property type="entry name" value="3-oxoacyl-[acyl-carrier-protein] synthase 3"/>
    <property type="match status" value="1"/>
</dbReference>
<gene>
    <name evidence="14" type="primary">fabH</name>
    <name evidence="17" type="ORF">SAMN05192546_104255</name>
</gene>
<evidence type="ECO:0000259" key="16">
    <source>
        <dbReference type="Pfam" id="PF08545"/>
    </source>
</evidence>
<keyword evidence="6 14" id="KW-0276">Fatty acid metabolism</keyword>
<dbReference type="GO" id="GO:0005737">
    <property type="term" value="C:cytoplasm"/>
    <property type="evidence" value="ECO:0007669"/>
    <property type="project" value="UniProtKB-SubCell"/>
</dbReference>
<dbReference type="Gene3D" id="3.40.47.10">
    <property type="match status" value="1"/>
</dbReference>
<organism evidence="17 18">
    <name type="scientific">Tindallia californiensis</name>
    <dbReference type="NCBI Taxonomy" id="159292"/>
    <lineage>
        <taxon>Bacteria</taxon>
        <taxon>Bacillati</taxon>
        <taxon>Bacillota</taxon>
        <taxon>Clostridia</taxon>
        <taxon>Peptostreptococcales</taxon>
        <taxon>Tindalliaceae</taxon>
        <taxon>Tindallia</taxon>
    </lineage>
</organism>
<dbReference type="UniPathway" id="UPA00094"/>
<dbReference type="STRING" id="159292.SAMN05192546_104255"/>
<comment type="catalytic activity">
    <reaction evidence="10">
        <text>malonyl-[ACP] + acetyl-CoA + H(+) = 3-oxobutanoyl-[ACP] + CO2 + CoA</text>
        <dbReference type="Rhea" id="RHEA:12080"/>
        <dbReference type="Rhea" id="RHEA-COMP:9623"/>
        <dbReference type="Rhea" id="RHEA-COMP:9625"/>
        <dbReference type="ChEBI" id="CHEBI:15378"/>
        <dbReference type="ChEBI" id="CHEBI:16526"/>
        <dbReference type="ChEBI" id="CHEBI:57287"/>
        <dbReference type="ChEBI" id="CHEBI:57288"/>
        <dbReference type="ChEBI" id="CHEBI:78449"/>
        <dbReference type="ChEBI" id="CHEBI:78450"/>
        <dbReference type="EC" id="2.3.1.180"/>
    </reaction>
    <physiologicalReaction direction="left-to-right" evidence="10">
        <dbReference type="Rhea" id="RHEA:12081"/>
    </physiologicalReaction>
</comment>
<keyword evidence="14" id="KW-0511">Multifunctional enzyme</keyword>
<comment type="function">
    <text evidence="14">Catalyzes the condensation reaction of fatty acid synthesis by the addition to an acyl acceptor of two carbons from malonyl-ACP. Catalyzes the first condensation reaction which initiates fatty acid synthesis and may therefore play a role in governing the total rate of fatty acid production. Possesses both acetoacetyl-ACP synthase and acetyl transacylase activities. Its substrate specificity determines the biosynthesis of branched-chain and/or straight-chain of fatty acids.</text>
</comment>
<dbReference type="GO" id="GO:0004315">
    <property type="term" value="F:3-oxoacyl-[acyl-carrier-protein] synthase activity"/>
    <property type="evidence" value="ECO:0007669"/>
    <property type="project" value="InterPro"/>
</dbReference>
<feature type="active site" evidence="14">
    <location>
        <position position="256"/>
    </location>
</feature>
<accession>A0A1H3MSF0</accession>
<evidence type="ECO:0000256" key="3">
    <source>
        <dbReference type="ARBA" id="ARBA00022490"/>
    </source>
</evidence>
<reference evidence="17 18" key="1">
    <citation type="submission" date="2016-10" db="EMBL/GenBank/DDBJ databases">
        <authorList>
            <person name="de Groot N.N."/>
        </authorList>
    </citation>
    <scope>NUCLEOTIDE SEQUENCE [LARGE SCALE GENOMIC DNA]</scope>
    <source>
        <strain evidence="17 18">APO</strain>
    </source>
</reference>
<comment type="subcellular location">
    <subcellularLocation>
        <location evidence="14">Cytoplasm</location>
    </subcellularLocation>
</comment>
<comment type="catalytic activity">
    <reaction evidence="11">
        <text>(2S)-2-methylbutanoyl-CoA + malonyl-[ACP] + H(+) = (4S)-4-methyl-3-oxohexanoyl-[ACP] + CO2 + CoA</text>
        <dbReference type="Rhea" id="RHEA:42276"/>
        <dbReference type="Rhea" id="RHEA-COMP:9623"/>
        <dbReference type="Rhea" id="RHEA-COMP:17148"/>
        <dbReference type="ChEBI" id="CHEBI:15378"/>
        <dbReference type="ChEBI" id="CHEBI:16526"/>
        <dbReference type="ChEBI" id="CHEBI:57287"/>
        <dbReference type="ChEBI" id="CHEBI:78449"/>
        <dbReference type="ChEBI" id="CHEBI:88166"/>
        <dbReference type="ChEBI" id="CHEBI:167462"/>
        <dbReference type="EC" id="2.3.1.300"/>
    </reaction>
    <physiologicalReaction direction="left-to-right" evidence="11">
        <dbReference type="Rhea" id="RHEA:42277"/>
    </physiologicalReaction>
</comment>
<dbReference type="Proteomes" id="UP000199230">
    <property type="component" value="Unassembled WGS sequence"/>
</dbReference>
<evidence type="ECO:0000256" key="12">
    <source>
        <dbReference type="ARBA" id="ARBA00052467"/>
    </source>
</evidence>
<dbReference type="RefSeq" id="WP_093312824.1">
    <property type="nucleotide sequence ID" value="NZ_FNPV01000004.1"/>
</dbReference>
<comment type="subunit">
    <text evidence="14">Homodimer.</text>
</comment>
<evidence type="ECO:0000313" key="18">
    <source>
        <dbReference type="Proteomes" id="UP000199230"/>
    </source>
</evidence>
<evidence type="ECO:0000256" key="7">
    <source>
        <dbReference type="ARBA" id="ARBA00023098"/>
    </source>
</evidence>
<dbReference type="InterPro" id="IPR013751">
    <property type="entry name" value="ACP_syn_III_N"/>
</dbReference>
<dbReference type="PANTHER" id="PTHR34069:SF2">
    <property type="entry name" value="BETA-KETOACYL-[ACYL-CARRIER-PROTEIN] SYNTHASE III"/>
    <property type="match status" value="1"/>
</dbReference>
<evidence type="ECO:0000256" key="8">
    <source>
        <dbReference type="ARBA" id="ARBA00023160"/>
    </source>
</evidence>
<comment type="similarity">
    <text evidence="2 14">Belongs to the thiolase-like superfamily. FabH family.</text>
</comment>
<keyword evidence="9 14" id="KW-0012">Acyltransferase</keyword>
<evidence type="ECO:0000256" key="6">
    <source>
        <dbReference type="ARBA" id="ARBA00022832"/>
    </source>
</evidence>
<dbReference type="Pfam" id="PF08541">
    <property type="entry name" value="ACP_syn_III_C"/>
    <property type="match status" value="1"/>
</dbReference>
<dbReference type="InterPro" id="IPR004655">
    <property type="entry name" value="FabH"/>
</dbReference>
<dbReference type="EMBL" id="FNPV01000004">
    <property type="protein sequence ID" value="SDY79430.1"/>
    <property type="molecule type" value="Genomic_DNA"/>
</dbReference>
<feature type="region of interest" description="ACP-binding" evidence="14">
    <location>
        <begin position="257"/>
        <end position="261"/>
    </location>
</feature>
<sequence>MNEKYIAQLTGIGSYVPEQVITNHDLEKIVDTNDEWIQTRTGIQERRKASATQSTSDLSSNAAEIALAEAGISAESVDAIIVATTTPDMNFPSTACLVQKNIGANRAFAYDVSAACAGFMFALSNASLYIENGMCENVLVIGADIMTHITNFADRNTCVLFGDGAGAILLQKSTKSTGLIKTSLGSDGRYGNILSVPGGGTRIPLTEETLPLKKHYIDMNGSEVFKMAVRAMGSNAKELLADTGYGIEQVDWLIPHQANKRIIDTLGKKMGIPKEKVFMNLQRYGNMSAASIPVALDEAYRSDLLKKDDLILMVAFGGGLAWGSSLLKWTLEK</sequence>
<feature type="domain" description="Beta-ketoacyl-[acyl-carrier-protein] synthase III N-terminal" evidence="16">
    <location>
        <begin position="110"/>
        <end position="188"/>
    </location>
</feature>
<dbReference type="NCBIfam" id="NF006829">
    <property type="entry name" value="PRK09352.1"/>
    <property type="match status" value="1"/>
</dbReference>
<keyword evidence="5 14" id="KW-0808">Transferase</keyword>
<evidence type="ECO:0000256" key="9">
    <source>
        <dbReference type="ARBA" id="ARBA00023315"/>
    </source>
</evidence>
<keyword evidence="7 14" id="KW-0443">Lipid metabolism</keyword>
<dbReference type="InterPro" id="IPR016039">
    <property type="entry name" value="Thiolase-like"/>
</dbReference>
<evidence type="ECO:0000256" key="11">
    <source>
        <dbReference type="ARBA" id="ARBA00052407"/>
    </source>
</evidence>
<name>A0A1H3MSF0_9FIRM</name>
<comment type="catalytic activity">
    <reaction evidence="13">
        <text>3-methylbutanoyl-CoA + malonyl-[ACP] + H(+) = 5-methyl-3-oxohexanoyl-[ACP] + CO2 + CoA</text>
        <dbReference type="Rhea" id="RHEA:42272"/>
        <dbReference type="Rhea" id="RHEA-COMP:9623"/>
        <dbReference type="Rhea" id="RHEA-COMP:9941"/>
        <dbReference type="ChEBI" id="CHEBI:15378"/>
        <dbReference type="ChEBI" id="CHEBI:16526"/>
        <dbReference type="ChEBI" id="CHEBI:57287"/>
        <dbReference type="ChEBI" id="CHEBI:57345"/>
        <dbReference type="ChEBI" id="CHEBI:78449"/>
        <dbReference type="ChEBI" id="CHEBI:78822"/>
        <dbReference type="EC" id="2.3.1.300"/>
    </reaction>
    <physiologicalReaction direction="left-to-right" evidence="13">
        <dbReference type="Rhea" id="RHEA:42273"/>
    </physiologicalReaction>
</comment>
<keyword evidence="18" id="KW-1185">Reference proteome</keyword>
<keyword evidence="3 14" id="KW-0963">Cytoplasm</keyword>
<dbReference type="GO" id="GO:0044550">
    <property type="term" value="P:secondary metabolite biosynthetic process"/>
    <property type="evidence" value="ECO:0007669"/>
    <property type="project" value="TreeGrafter"/>
</dbReference>
<evidence type="ECO:0000259" key="15">
    <source>
        <dbReference type="Pfam" id="PF08541"/>
    </source>
</evidence>
<evidence type="ECO:0000256" key="14">
    <source>
        <dbReference type="HAMAP-Rule" id="MF_01815"/>
    </source>
</evidence>
<feature type="active site" evidence="14">
    <location>
        <position position="116"/>
    </location>
</feature>
<dbReference type="InterPro" id="IPR013747">
    <property type="entry name" value="ACP_syn_III_C"/>
</dbReference>
<keyword evidence="4 14" id="KW-0444">Lipid biosynthesis</keyword>
<evidence type="ECO:0000313" key="17">
    <source>
        <dbReference type="EMBL" id="SDY79430.1"/>
    </source>
</evidence>
<comment type="catalytic activity">
    <reaction evidence="12">
        <text>2-methylpropanoyl-CoA + malonyl-[ACP] + H(+) = 4-methyl-3-oxopentanoyl-[ACP] + CO2 + CoA</text>
        <dbReference type="Rhea" id="RHEA:42268"/>
        <dbReference type="Rhea" id="RHEA-COMP:9623"/>
        <dbReference type="Rhea" id="RHEA-COMP:9940"/>
        <dbReference type="ChEBI" id="CHEBI:15378"/>
        <dbReference type="ChEBI" id="CHEBI:16526"/>
        <dbReference type="ChEBI" id="CHEBI:57287"/>
        <dbReference type="ChEBI" id="CHEBI:57338"/>
        <dbReference type="ChEBI" id="CHEBI:78449"/>
        <dbReference type="ChEBI" id="CHEBI:78820"/>
        <dbReference type="EC" id="2.3.1.300"/>
    </reaction>
    <physiologicalReaction direction="left-to-right" evidence="12">
        <dbReference type="Rhea" id="RHEA:42269"/>
    </physiologicalReaction>
</comment>
<keyword evidence="8 14" id="KW-0275">Fatty acid biosynthesis</keyword>
<dbReference type="OrthoDB" id="9815506at2"/>
<dbReference type="AlphaFoldDB" id="A0A1H3MSF0"/>
<evidence type="ECO:0000256" key="5">
    <source>
        <dbReference type="ARBA" id="ARBA00022679"/>
    </source>
</evidence>
<dbReference type="NCBIfam" id="TIGR00747">
    <property type="entry name" value="fabH"/>
    <property type="match status" value="1"/>
</dbReference>
<feature type="active site" evidence="14">
    <location>
        <position position="286"/>
    </location>
</feature>
<dbReference type="CDD" id="cd00830">
    <property type="entry name" value="KAS_III"/>
    <property type="match status" value="1"/>
</dbReference>
<evidence type="ECO:0000256" key="13">
    <source>
        <dbReference type="ARBA" id="ARBA00052985"/>
    </source>
</evidence>
<evidence type="ECO:0000256" key="4">
    <source>
        <dbReference type="ARBA" id="ARBA00022516"/>
    </source>
</evidence>
<dbReference type="SUPFAM" id="SSF53901">
    <property type="entry name" value="Thiolase-like"/>
    <property type="match status" value="1"/>
</dbReference>
<dbReference type="Pfam" id="PF08545">
    <property type="entry name" value="ACP_syn_III"/>
    <property type="match status" value="1"/>
</dbReference>
<dbReference type="GO" id="GO:0006633">
    <property type="term" value="P:fatty acid biosynthetic process"/>
    <property type="evidence" value="ECO:0007669"/>
    <property type="project" value="UniProtKB-UniRule"/>
</dbReference>
<evidence type="ECO:0000256" key="1">
    <source>
        <dbReference type="ARBA" id="ARBA00005194"/>
    </source>
</evidence>
<dbReference type="GO" id="GO:0033818">
    <property type="term" value="F:beta-ketoacyl-acyl-carrier-protein synthase III activity"/>
    <property type="evidence" value="ECO:0007669"/>
    <property type="project" value="UniProtKB-UniRule"/>
</dbReference>
<evidence type="ECO:0000256" key="10">
    <source>
        <dbReference type="ARBA" id="ARBA00051096"/>
    </source>
</evidence>